<dbReference type="Proteomes" id="UP000697710">
    <property type="component" value="Unassembled WGS sequence"/>
</dbReference>
<dbReference type="Gene3D" id="3.40.1260.10">
    <property type="entry name" value="DsrEFH-like"/>
    <property type="match status" value="1"/>
</dbReference>
<organism evidence="1 2">
    <name type="scientific">Eiseniibacteriota bacterium</name>
    <dbReference type="NCBI Taxonomy" id="2212470"/>
    <lineage>
        <taxon>Bacteria</taxon>
        <taxon>Candidatus Eiseniibacteriota</taxon>
    </lineage>
</organism>
<dbReference type="InterPro" id="IPR003787">
    <property type="entry name" value="Sulphur_relay_DsrE/F-like"/>
</dbReference>
<dbReference type="AlphaFoldDB" id="A0A956M4R4"/>
<sequence length="129" mass="13363">MAGHSDFLVVLTTGREDNGKHATLAFACALSAVASGKRTKVFLTGDGAIWGFKGTAQDIMVQGFPPLESMIRDYQEAGGSLLCCSTCYLLCSNGPPSTDIDPTALRPGAEVAGFPVLIETACNGGSVTF</sequence>
<dbReference type="SUPFAM" id="SSF75169">
    <property type="entry name" value="DsrEFH-like"/>
    <property type="match status" value="1"/>
</dbReference>
<gene>
    <name evidence="1" type="ORF">KC729_19185</name>
</gene>
<reference evidence="1" key="2">
    <citation type="journal article" date="2021" name="Microbiome">
        <title>Successional dynamics and alternative stable states in a saline activated sludge microbial community over 9 years.</title>
        <authorList>
            <person name="Wang Y."/>
            <person name="Ye J."/>
            <person name="Ju F."/>
            <person name="Liu L."/>
            <person name="Boyd J.A."/>
            <person name="Deng Y."/>
            <person name="Parks D.H."/>
            <person name="Jiang X."/>
            <person name="Yin X."/>
            <person name="Woodcroft B.J."/>
            <person name="Tyson G.W."/>
            <person name="Hugenholtz P."/>
            <person name="Polz M.F."/>
            <person name="Zhang T."/>
        </authorList>
    </citation>
    <scope>NUCLEOTIDE SEQUENCE</scope>
    <source>
        <strain evidence="1">HKST-UBA01</strain>
    </source>
</reference>
<dbReference type="Pfam" id="PF02635">
    <property type="entry name" value="DsrE"/>
    <property type="match status" value="1"/>
</dbReference>
<comment type="caution">
    <text evidence="1">The sequence shown here is derived from an EMBL/GenBank/DDBJ whole genome shotgun (WGS) entry which is preliminary data.</text>
</comment>
<reference evidence="1" key="1">
    <citation type="submission" date="2020-04" db="EMBL/GenBank/DDBJ databases">
        <authorList>
            <person name="Zhang T."/>
        </authorList>
    </citation>
    <scope>NUCLEOTIDE SEQUENCE</scope>
    <source>
        <strain evidence="1">HKST-UBA01</strain>
    </source>
</reference>
<dbReference type="InterPro" id="IPR027396">
    <property type="entry name" value="DsrEFH-like"/>
</dbReference>
<name>A0A956M4R4_UNCEI</name>
<evidence type="ECO:0000313" key="2">
    <source>
        <dbReference type="Proteomes" id="UP000697710"/>
    </source>
</evidence>
<protein>
    <submittedName>
        <fullName evidence="1">DsrE family protein</fullName>
    </submittedName>
</protein>
<proteinExistence type="predicted"/>
<accession>A0A956M4R4</accession>
<evidence type="ECO:0000313" key="1">
    <source>
        <dbReference type="EMBL" id="MCA9729816.1"/>
    </source>
</evidence>
<dbReference type="EMBL" id="JAGQHR010000854">
    <property type="protein sequence ID" value="MCA9729816.1"/>
    <property type="molecule type" value="Genomic_DNA"/>
</dbReference>